<name>A0A9D9I3W2_9BACT</name>
<sequence length="87" mass="8992">MKKSVFVAACALLAGCCGSHGSDAAKGAVIDATMNTVMIVTADGDTLSFSTVNADRTALDGLFVGDTVEVRFKGKYEQGMEAAELLK</sequence>
<dbReference type="PROSITE" id="PS51257">
    <property type="entry name" value="PROKAR_LIPOPROTEIN"/>
    <property type="match status" value="1"/>
</dbReference>
<evidence type="ECO:0000256" key="1">
    <source>
        <dbReference type="SAM" id="SignalP"/>
    </source>
</evidence>
<dbReference type="AlphaFoldDB" id="A0A9D9I3W2"/>
<reference evidence="2" key="2">
    <citation type="journal article" date="2021" name="PeerJ">
        <title>Extensive microbial diversity within the chicken gut microbiome revealed by metagenomics and culture.</title>
        <authorList>
            <person name="Gilroy R."/>
            <person name="Ravi A."/>
            <person name="Getino M."/>
            <person name="Pursley I."/>
            <person name="Horton D.L."/>
            <person name="Alikhan N.F."/>
            <person name="Baker D."/>
            <person name="Gharbi K."/>
            <person name="Hall N."/>
            <person name="Watson M."/>
            <person name="Adriaenssens E.M."/>
            <person name="Foster-Nyarko E."/>
            <person name="Jarju S."/>
            <person name="Secka A."/>
            <person name="Antonio M."/>
            <person name="Oren A."/>
            <person name="Chaudhuri R.R."/>
            <person name="La Ragione R."/>
            <person name="Hildebrand F."/>
            <person name="Pallen M.J."/>
        </authorList>
    </citation>
    <scope>NUCLEOTIDE SEQUENCE</scope>
    <source>
        <strain evidence="2">10037</strain>
    </source>
</reference>
<dbReference type="Proteomes" id="UP000823597">
    <property type="component" value="Unassembled WGS sequence"/>
</dbReference>
<gene>
    <name evidence="2" type="ORF">IAB93_02075</name>
</gene>
<accession>A0A9D9I3W2</accession>
<keyword evidence="1" id="KW-0732">Signal</keyword>
<feature type="chain" id="PRO_5039482395" description="DUF5666 domain-containing protein" evidence="1">
    <location>
        <begin position="25"/>
        <end position="87"/>
    </location>
</feature>
<feature type="signal peptide" evidence="1">
    <location>
        <begin position="1"/>
        <end position="24"/>
    </location>
</feature>
<comment type="caution">
    <text evidence="2">The sequence shown here is derived from an EMBL/GenBank/DDBJ whole genome shotgun (WGS) entry which is preliminary data.</text>
</comment>
<evidence type="ECO:0000313" key="3">
    <source>
        <dbReference type="Proteomes" id="UP000823597"/>
    </source>
</evidence>
<evidence type="ECO:0000313" key="2">
    <source>
        <dbReference type="EMBL" id="MBO8464769.1"/>
    </source>
</evidence>
<protein>
    <recommendedName>
        <fullName evidence="4">DUF5666 domain-containing protein</fullName>
    </recommendedName>
</protein>
<proteinExistence type="predicted"/>
<organism evidence="2 3">
    <name type="scientific">Candidatus Merdivivens pullistercoris</name>
    <dbReference type="NCBI Taxonomy" id="2840873"/>
    <lineage>
        <taxon>Bacteria</taxon>
        <taxon>Pseudomonadati</taxon>
        <taxon>Bacteroidota</taxon>
        <taxon>Bacteroidia</taxon>
        <taxon>Bacteroidales</taxon>
        <taxon>Muribaculaceae</taxon>
        <taxon>Muribaculaceae incertae sedis</taxon>
        <taxon>Candidatus Merdivivens</taxon>
    </lineage>
</organism>
<reference evidence="2" key="1">
    <citation type="submission" date="2020-10" db="EMBL/GenBank/DDBJ databases">
        <authorList>
            <person name="Gilroy R."/>
        </authorList>
    </citation>
    <scope>NUCLEOTIDE SEQUENCE</scope>
    <source>
        <strain evidence="2">10037</strain>
    </source>
</reference>
<evidence type="ECO:0008006" key="4">
    <source>
        <dbReference type="Google" id="ProtNLM"/>
    </source>
</evidence>
<dbReference type="EMBL" id="JADIME010000022">
    <property type="protein sequence ID" value="MBO8464769.1"/>
    <property type="molecule type" value="Genomic_DNA"/>
</dbReference>